<dbReference type="Proteomes" id="UP001446871">
    <property type="component" value="Unassembled WGS sequence"/>
</dbReference>
<evidence type="ECO:0000313" key="1">
    <source>
        <dbReference type="EMBL" id="KAK8078553.1"/>
    </source>
</evidence>
<gene>
    <name evidence="1" type="ORF">PG996_004723</name>
</gene>
<comment type="caution">
    <text evidence="1">The sequence shown here is derived from an EMBL/GenBank/DDBJ whole genome shotgun (WGS) entry which is preliminary data.</text>
</comment>
<name>A0ABR1W4W1_9PEZI</name>
<evidence type="ECO:0008006" key="3">
    <source>
        <dbReference type="Google" id="ProtNLM"/>
    </source>
</evidence>
<reference evidence="1 2" key="1">
    <citation type="submission" date="2023-01" db="EMBL/GenBank/DDBJ databases">
        <title>Analysis of 21 Apiospora genomes using comparative genomics revels a genus with tremendous synthesis potential of carbohydrate active enzymes and secondary metabolites.</title>
        <authorList>
            <person name="Sorensen T."/>
        </authorList>
    </citation>
    <scope>NUCLEOTIDE SEQUENCE [LARGE SCALE GENOMIC DNA]</scope>
    <source>
        <strain evidence="1 2">CBS 83171</strain>
    </source>
</reference>
<dbReference type="EMBL" id="JAQQWM010000002">
    <property type="protein sequence ID" value="KAK8078553.1"/>
    <property type="molecule type" value="Genomic_DNA"/>
</dbReference>
<keyword evidence="2" id="KW-1185">Reference proteome</keyword>
<proteinExistence type="predicted"/>
<evidence type="ECO:0000313" key="2">
    <source>
        <dbReference type="Proteomes" id="UP001446871"/>
    </source>
</evidence>
<protein>
    <recommendedName>
        <fullName evidence="3">NACHT-NTPase and P-loop NTPases N-terminal domain-containing protein</fullName>
    </recommendedName>
</protein>
<organism evidence="1 2">
    <name type="scientific">Apiospora saccharicola</name>
    <dbReference type="NCBI Taxonomy" id="335842"/>
    <lineage>
        <taxon>Eukaryota</taxon>
        <taxon>Fungi</taxon>
        <taxon>Dikarya</taxon>
        <taxon>Ascomycota</taxon>
        <taxon>Pezizomycotina</taxon>
        <taxon>Sordariomycetes</taxon>
        <taxon>Xylariomycetidae</taxon>
        <taxon>Amphisphaeriales</taxon>
        <taxon>Apiosporaceae</taxon>
        <taxon>Apiospora</taxon>
    </lineage>
</organism>
<sequence length="225" mass="24810">MEPTTALGVAAAATQFFDIARNLISQYQDSRQPRVSQAAFRKTAVDLRKLSSTFKQRPNPPSHDAIDPLHKHQKARKALDQLIVDCDKTTEELIDLLDKVQPEGKAESSAWASIGHAISSVWNADKIKSLEERVGTFQNQLTLRLLAYIEAKQGPTPFETDSSLAEMVRSNTRIVDTINSSHPDTLREVKERHSSVMSAVSLSGDPVRSMSMPEMDLGVGAVETV</sequence>
<accession>A0ABR1W4W1</accession>